<protein>
    <submittedName>
        <fullName evidence="3">Uncharacterized protein</fullName>
    </submittedName>
</protein>
<gene>
    <name evidence="3" type="ORF">AK812_SmicGene24188</name>
</gene>
<evidence type="ECO:0000256" key="2">
    <source>
        <dbReference type="SAM" id="MobiDB-lite"/>
    </source>
</evidence>
<proteinExistence type="predicted"/>
<accession>A0A1Q9DFI2</accession>
<sequence>MGRAHGLIYEKNYQVKEDDPARKFKGRDVLLGDQVKDQNMEAALFQDPGNSSATFDASRQIEALAPQAASILMKLLYAARICRFDLLRSINNLARKITKWTKKEDALSHHLMAYVHQSKHHSMNGWVGDSMETSSIGLFTAEEVRRPIQPIHDRVLGLCLFLGQSARCLALCLGLCFRLCTLLCCRLCLCLRFRLRFCLRFCTAATAFLAWVPWSLSPEAEIVAADFAMTRLGLPAITLWQQLGGKDSNFVFYDDNQTMIGVVRTGKNPTVRHLEQTHGISICWMHAIFQEGYVLKSMAADIHTKSFKDSVSWTHACQLINIFPPDQIGSQVLYRAGLSSKEGLQGHDSVDPVLVVKFPRMLRDPPSALPPGRYLRSTWILREGVWHQVEDRAVIPDSPVKLDRYVERAVFQYHPVRPALLATPVVEDYVQTSAPVPYGRHFVHALTPEWRAVVAALAPAIHGGGVAIWSLIGLDDDNWWYQYAPGLDCMKEFDPGPEYVPNEQLNILCSGRQVDDAMCDYLADVFHNRQKDSKNSAVFVGAGVVEGISWIDRKIVKRLLSNKELWRHDVIDGCSHGQKWEFFSANTAMDYSVEGSKEVRKVMGGWSRCLLRALIVQIGHSGGRGPKTESFAVGKLSEFRQAFRFQNVKEEDVFPDISFMTTVVKFENFLRVFVENQSSNQELPQKLVAGKVITNSVIHDWISYQEGVNKSLEFISNDKSEAFVANDRELLSQEAFNVRESDSLVKVAKMSVRFAKCIAYGIRTHNADIDTTYSRTWPRGERPKYVDVCDLAVLACRPFGDTIQQPLAFATFAASYLQAYLGAIKLLRCYLRYNQEFNMELIHWTTDPRSDIGLTAKEYIRQQVSRILSQKFSEKILLFGPMLRFPPNLERYEVPTEVPSDLEEGALGKKQRLVLDKAYRHLLDQGFGVLELASLDFDEVPAMARQLAEELAIPMIDWLEEALCCWLQEAQQEAKVHRRVRGYLCNDLTWMTLVPPMVLPAKEDGCIVAAREERLLDIWCRKLQEELLEIDAPILAAKLRYPPVRPADLVDYLLARRDEPCGSGTGGYPQGYFLGGEGQDHRDIFLEGARLIKKGPRYSVIWAWAKLVKVWASLRWSDLEAATNEVRTRAEVRGNIAGVSANWGSHGRNAHVMSVAIVLKLSFAWRYATMSGTSSGDDSELEPEVPTEVPSDVEVVAASGPPGPGPADASPSPLWHPTMARQLAEELAIPSGDWLEDALYCWLQEAQQEAKIHRRVRGYLQDDLTWMTLMPPMVLPTKEGAGRGLRYAPEAPPPKGERNRKLVDDGCIVAAREERLLDIWCRKLQAELLEMEAPIISTLKGSLDPDRAALLLVGKTRASTLKRYLSYYRQWRLWLAEAKLRYPPGRPADLVDYLLARRDEPCGRSVPEAILKAISWMERVAEYPEEQRATHGRLAWAAKDKITEILSDGARLIKRAPRYPVHLLAQFEKLVLDPGHAIGWRVWAWAKLLKVWGSLRWSDLQAIIPAELALVEGRLVTTLRRTKTSGPNRRVRELPVAISEHAFFVKSSWLREGFNLLKEHANYKRDYLMPRLKSDGGLEPKPACYADAMVATAGLLGILGLPLELQGYWTEHSERSVLPTALSLMDVPPQDKDLLGRWKPEGSDVYARSFGGRVARLQALFAGARLPQTLCLANGAAEAIARPGRTHG</sequence>
<dbReference type="EMBL" id="LSRX01000566">
    <property type="protein sequence ID" value="OLP93860.1"/>
    <property type="molecule type" value="Genomic_DNA"/>
</dbReference>
<name>A0A1Q9DFI2_SYMMI</name>
<feature type="region of interest" description="Disordered" evidence="2">
    <location>
        <begin position="1195"/>
        <end position="1215"/>
    </location>
</feature>
<evidence type="ECO:0000313" key="3">
    <source>
        <dbReference type="EMBL" id="OLP93860.1"/>
    </source>
</evidence>
<dbReference type="SUPFAM" id="SSF47823">
    <property type="entry name" value="lambda integrase-like, N-terminal domain"/>
    <property type="match status" value="1"/>
</dbReference>
<reference evidence="3 4" key="1">
    <citation type="submission" date="2016-02" db="EMBL/GenBank/DDBJ databases">
        <title>Genome analysis of coral dinoflagellate symbionts highlights evolutionary adaptations to a symbiotic lifestyle.</title>
        <authorList>
            <person name="Aranda M."/>
            <person name="Li Y."/>
            <person name="Liew Y.J."/>
            <person name="Baumgarten S."/>
            <person name="Simakov O."/>
            <person name="Wilson M."/>
            <person name="Piel J."/>
            <person name="Ashoor H."/>
            <person name="Bougouffa S."/>
            <person name="Bajic V.B."/>
            <person name="Ryu T."/>
            <person name="Ravasi T."/>
            <person name="Bayer T."/>
            <person name="Micklem G."/>
            <person name="Kim H."/>
            <person name="Bhak J."/>
            <person name="Lajeunesse T.C."/>
            <person name="Voolstra C.R."/>
        </authorList>
    </citation>
    <scope>NUCLEOTIDE SEQUENCE [LARGE SCALE GENOMIC DNA]</scope>
    <source>
        <strain evidence="3 4">CCMP2467</strain>
    </source>
</reference>
<keyword evidence="4" id="KW-1185">Reference proteome</keyword>
<comment type="caution">
    <text evidence="3">The sequence shown here is derived from an EMBL/GenBank/DDBJ whole genome shotgun (WGS) entry which is preliminary data.</text>
</comment>
<dbReference type="OrthoDB" id="10358277at2759"/>
<dbReference type="GO" id="GO:0003677">
    <property type="term" value="F:DNA binding"/>
    <property type="evidence" value="ECO:0007669"/>
    <property type="project" value="UniProtKB-KW"/>
</dbReference>
<evidence type="ECO:0000256" key="1">
    <source>
        <dbReference type="ARBA" id="ARBA00023125"/>
    </source>
</evidence>
<dbReference type="InterPro" id="IPR010998">
    <property type="entry name" value="Integrase_recombinase_N"/>
</dbReference>
<organism evidence="3 4">
    <name type="scientific">Symbiodinium microadriaticum</name>
    <name type="common">Dinoflagellate</name>
    <name type="synonym">Zooxanthella microadriatica</name>
    <dbReference type="NCBI Taxonomy" id="2951"/>
    <lineage>
        <taxon>Eukaryota</taxon>
        <taxon>Sar</taxon>
        <taxon>Alveolata</taxon>
        <taxon>Dinophyceae</taxon>
        <taxon>Suessiales</taxon>
        <taxon>Symbiodiniaceae</taxon>
        <taxon>Symbiodinium</taxon>
    </lineage>
</organism>
<dbReference type="Proteomes" id="UP000186817">
    <property type="component" value="Unassembled WGS sequence"/>
</dbReference>
<dbReference type="Gene3D" id="1.10.150.130">
    <property type="match status" value="1"/>
</dbReference>
<evidence type="ECO:0000313" key="4">
    <source>
        <dbReference type="Proteomes" id="UP000186817"/>
    </source>
</evidence>
<keyword evidence="1" id="KW-0238">DNA-binding</keyword>